<dbReference type="PANTHER" id="PTHR14885">
    <property type="entry name" value="CILIA- AND FLAGELLA-ASSOCIATED PROTEIN 43-RELATED"/>
    <property type="match status" value="1"/>
</dbReference>
<feature type="coiled-coil region" evidence="14">
    <location>
        <begin position="1173"/>
        <end position="1225"/>
    </location>
</feature>
<sequence>MKEPDDQDTDGGRSERSKSSGSQSRASSQYASRSATKEDDRILEDVTDETLTAGEGSYLGDDDSYGEDLERSSNSLQDDRESTGEFRHLETPGSAEEEAELKIKTISQSFFYDYMELVSIPYVSPNSGIPLELLILVHSFGYDCNKRANLQLLDSNTIMYIAGNQLILLNLKTKEQIYLRSSSGTGIGAIGVHTDKTYFAVAEKGVSPKIIIYEYPSLRPYRILRDGTDLVYAYVDFNYSGTLLASVGGNPDHTLTIWNWREEQPILRTKAFSQEVFKVTFNPEEDAQLTTAGSGHIKFWEMAVTFTGLKLQGSLGRFGKTTTSDIEGYMELPDGKVLSGTEWGNMLVWEAGLIKVELCRVKSKPCHQGPINQIMLDEGEVITIGSDGWVRIWDFETIDTADVIDETGLLEIEPINELHVDKNVKLYSMIKMNDAGNNFWLAQDSNGAIWKLDLSFSNITQDPECLFSFHSGAIKAVAVSPLTYLMATTALDCAIRIYDFASCTPLAHVKFNQGGTALAWVPRVGGYDSGFLYHCEFPPCDKSSDITEKKDEPLDFRFLEDTEDNPIHTITFSLNHDMMFCGLQDGAIRIYILSPNDSSLKTLENYWHFNVHDNNYGCVNSISTSFDDRFLVTTGADSNIFVFSIFSIFELRKTFRAKVPSPRLGIETEPTPGDIEDPKAYSIENARRKREHDRLMKEVEEIKSKKREELKALRNQFQKLLEMNEELPKHMQFKRTDFEIDSKIRAEINRRTAFKIQQLEKELAWEKEKHQLGLRKLQNRFHDSLEGDIIVVHAIQSDHKVSSYRLVKPSKYSKSRRISQFDRRTSKMERFEKEGTGRKDSQKETGGNNSIQEESMIEKGKEFRPKTLSQIMVDNQIEKTRKLILKAERAQHKIQQRKKEWEELYKSKPADDYEDPKDVQAIKEAQLYMGDFNLKTAPDYKIPEHMRINAAKKEEELGQLDSMTHSKKMHFNKSILSLRDLKVAVIEEIQCLVQELKSIQAILHESKHIPIPEIPQMYPEEVPEKRFYYDEDTLFAFKHKHKENESEKAPQTEQTGSISFSGGFLKLSSGKDGDMTTRGSLSKSARASTFGLDIPKFLEFEKADPTDVELEIMKRNEIKHMYMQQYLANRIKELIVTFDAELRLLRHQKLKLDTQMKLSDLNHVTLFQEMLLLKNFEKQENILQERVTSLDKEEQEMQWRINETLKEMEEKKNEITRLQDQEKALYAGFQTAIGENNKFANFLMKVLKKKIKRVKKKEVEGDADEDEESDESSEEESSLESTEDESGSEDEVFDDSICPTNCDVGLFELALQLREKRLDLEEALVEEKKILDNLRKEYDALSRKVKIVGTNLNAAEEALEAYQREKQQQLNEILVVVPLKLHQIEHVVFGEIPSDLSGTLVFSNGSLERLQNRIVQLQEENSKQQKLNREWRERRKQLIREKREIAKSIKKMEETVRDLMLSKFGRVIDLAALQTLSVNTTLEELKIKKLRKELLNTKEMKKWEEKIAQVWWELMMKTKEHTKKLHQMNDLCIEKKKLDSQLNTLQNQQGNAFQGPRKADIVAKAKVTELIQLQAERIVALKEEIALLHRKDGFALPPIQPPQAKR</sequence>
<accession>A0A7J8HY92</accession>
<keyword evidence="3 13" id="KW-0853">WD repeat</keyword>
<dbReference type="SUPFAM" id="SSF50978">
    <property type="entry name" value="WD40 repeat-like"/>
    <property type="match status" value="1"/>
</dbReference>
<evidence type="ECO:0000313" key="18">
    <source>
        <dbReference type="Proteomes" id="UP000550707"/>
    </source>
</evidence>
<dbReference type="GO" id="GO:0060285">
    <property type="term" value="P:cilium-dependent cell motility"/>
    <property type="evidence" value="ECO:0007669"/>
    <property type="project" value="UniProtKB-ARBA"/>
</dbReference>
<keyword evidence="6 14" id="KW-0175">Coiled coil</keyword>
<feature type="region of interest" description="Disordered" evidence="15">
    <location>
        <begin position="1257"/>
        <end position="1294"/>
    </location>
</feature>
<comment type="function">
    <text evidence="10">Flagellar protein involved in sperm flagellum axoneme organization and function.</text>
</comment>
<feature type="coiled-coil region" evidence="14">
    <location>
        <begin position="1400"/>
        <end position="1455"/>
    </location>
</feature>
<evidence type="ECO:0000256" key="6">
    <source>
        <dbReference type="ARBA" id="ARBA00023054"/>
    </source>
</evidence>
<feature type="compositionally biased region" description="Basic and acidic residues" evidence="15">
    <location>
        <begin position="77"/>
        <end position="90"/>
    </location>
</feature>
<evidence type="ECO:0000256" key="4">
    <source>
        <dbReference type="ARBA" id="ARBA00022737"/>
    </source>
</evidence>
<evidence type="ECO:0000256" key="1">
    <source>
        <dbReference type="ARBA" id="ARBA00004611"/>
    </source>
</evidence>
<organism evidence="17 18">
    <name type="scientific">Molossus molossus</name>
    <name type="common">Pallas' mastiff bat</name>
    <name type="synonym">Vespertilio molossus</name>
    <dbReference type="NCBI Taxonomy" id="27622"/>
    <lineage>
        <taxon>Eukaryota</taxon>
        <taxon>Metazoa</taxon>
        <taxon>Chordata</taxon>
        <taxon>Craniata</taxon>
        <taxon>Vertebrata</taxon>
        <taxon>Euteleostomi</taxon>
        <taxon>Mammalia</taxon>
        <taxon>Eutheria</taxon>
        <taxon>Laurasiatheria</taxon>
        <taxon>Chiroptera</taxon>
        <taxon>Yangochiroptera</taxon>
        <taxon>Molossidae</taxon>
        <taxon>Molossus</taxon>
    </lineage>
</organism>
<dbReference type="FunFam" id="2.130.10.10:FF:000401">
    <property type="entry name" value="Cilia- and flagella-associated protein 44"/>
    <property type="match status" value="1"/>
</dbReference>
<evidence type="ECO:0000256" key="14">
    <source>
        <dbReference type="SAM" id="Coils"/>
    </source>
</evidence>
<evidence type="ECO:0000256" key="5">
    <source>
        <dbReference type="ARBA" id="ARBA00022846"/>
    </source>
</evidence>
<feature type="region of interest" description="Disordered" evidence="15">
    <location>
        <begin position="815"/>
        <end position="860"/>
    </location>
</feature>
<feature type="coiled-coil region" evidence="14">
    <location>
        <begin position="685"/>
        <end position="723"/>
    </location>
</feature>
<feature type="compositionally biased region" description="Low complexity" evidence="15">
    <location>
        <begin position="19"/>
        <end position="34"/>
    </location>
</feature>
<evidence type="ECO:0000256" key="7">
    <source>
        <dbReference type="ARBA" id="ARBA00023069"/>
    </source>
</evidence>
<evidence type="ECO:0000256" key="11">
    <source>
        <dbReference type="ARBA" id="ARBA00060934"/>
    </source>
</evidence>
<evidence type="ECO:0000256" key="9">
    <source>
        <dbReference type="ARBA" id="ARBA00023273"/>
    </source>
</evidence>
<evidence type="ECO:0000259" key="16">
    <source>
        <dbReference type="Pfam" id="PF23409"/>
    </source>
</evidence>
<comment type="similarity">
    <text evidence="11">Belongs to the CFAP44 family.</text>
</comment>
<dbReference type="InterPro" id="IPR015943">
    <property type="entry name" value="WD40/YVTN_repeat-like_dom_sf"/>
</dbReference>
<evidence type="ECO:0000313" key="17">
    <source>
        <dbReference type="EMBL" id="KAF6477293.1"/>
    </source>
</evidence>
<evidence type="ECO:0000256" key="10">
    <source>
        <dbReference type="ARBA" id="ARBA00055223"/>
    </source>
</evidence>
<name>A0A7J8HY92_MOLMO</name>
<dbReference type="PANTHER" id="PTHR14885:SF3">
    <property type="entry name" value="CILIA- AND FLAGELLA-ASSOCIATED PROTEIN 44"/>
    <property type="match status" value="1"/>
</dbReference>
<feature type="compositionally biased region" description="Basic and acidic residues" evidence="15">
    <location>
        <begin position="1"/>
        <end position="18"/>
    </location>
</feature>
<feature type="repeat" description="WD" evidence="13">
    <location>
        <begin position="467"/>
        <end position="502"/>
    </location>
</feature>
<keyword evidence="2" id="KW-0963">Cytoplasm</keyword>
<keyword evidence="4" id="KW-0677">Repeat</keyword>
<evidence type="ECO:0000256" key="3">
    <source>
        <dbReference type="ARBA" id="ARBA00022574"/>
    </source>
</evidence>
<feature type="compositionally biased region" description="Basic and acidic residues" evidence="15">
    <location>
        <begin position="819"/>
        <end position="843"/>
    </location>
</feature>
<dbReference type="InterPro" id="IPR001680">
    <property type="entry name" value="WD40_rpt"/>
</dbReference>
<feature type="compositionally biased region" description="Basic and acidic residues" evidence="15">
    <location>
        <begin position="35"/>
        <end position="44"/>
    </location>
</feature>
<keyword evidence="18" id="KW-1185">Reference proteome</keyword>
<proteinExistence type="inferred from homology"/>
<evidence type="ECO:0000256" key="13">
    <source>
        <dbReference type="PROSITE-ProRule" id="PRU00221"/>
    </source>
</evidence>
<evidence type="ECO:0000256" key="15">
    <source>
        <dbReference type="SAM" id="MobiDB-lite"/>
    </source>
</evidence>
<keyword evidence="8" id="KW-0206">Cytoskeleton</keyword>
<gene>
    <name evidence="17" type="ORF">HJG59_002746</name>
</gene>
<keyword evidence="5 17" id="KW-0282">Flagellum</keyword>
<keyword evidence="7" id="KW-0969">Cilium</keyword>
<evidence type="ECO:0000256" key="8">
    <source>
        <dbReference type="ARBA" id="ARBA00023212"/>
    </source>
</evidence>
<keyword evidence="9" id="KW-0966">Cell projection</keyword>
<dbReference type="Pfam" id="PF00400">
    <property type="entry name" value="WD40"/>
    <property type="match status" value="2"/>
</dbReference>
<feature type="compositionally biased region" description="Polar residues" evidence="15">
    <location>
        <begin position="844"/>
        <end position="853"/>
    </location>
</feature>
<feature type="compositionally biased region" description="Acidic residues" evidence="15">
    <location>
        <begin position="1261"/>
        <end position="1294"/>
    </location>
</feature>
<protein>
    <recommendedName>
        <fullName evidence="12">Cilia- and flagella-associated protein 44</fullName>
    </recommendedName>
</protein>
<feature type="coiled-coil region" evidence="14">
    <location>
        <begin position="1317"/>
        <end position="1372"/>
    </location>
</feature>
<dbReference type="EMBL" id="JACASF010000005">
    <property type="protein sequence ID" value="KAF6477293.1"/>
    <property type="molecule type" value="Genomic_DNA"/>
</dbReference>
<feature type="domain" description="EML-like first beta-propeller" evidence="16">
    <location>
        <begin position="189"/>
        <end position="396"/>
    </location>
</feature>
<dbReference type="InterPro" id="IPR055439">
    <property type="entry name" value="Beta-prop_EML_1st"/>
</dbReference>
<comment type="subcellular location">
    <subcellularLocation>
        <location evidence="1">Cytoplasm</location>
        <location evidence="1">Cytoskeleton</location>
        <location evidence="1">Flagellum axoneme</location>
    </subcellularLocation>
</comment>
<dbReference type="InterPro" id="IPR036322">
    <property type="entry name" value="WD40_repeat_dom_sf"/>
</dbReference>
<dbReference type="Pfam" id="PF23409">
    <property type="entry name" value="Beta-prop_EML"/>
    <property type="match status" value="1"/>
</dbReference>
<dbReference type="Proteomes" id="UP000550707">
    <property type="component" value="Unassembled WGS sequence"/>
</dbReference>
<dbReference type="SMART" id="SM00320">
    <property type="entry name" value="WD40"/>
    <property type="match status" value="6"/>
</dbReference>
<reference evidence="17 18" key="1">
    <citation type="journal article" date="2020" name="Nature">
        <title>Six reference-quality genomes reveal evolution of bat adaptations.</title>
        <authorList>
            <person name="Jebb D."/>
            <person name="Huang Z."/>
            <person name="Pippel M."/>
            <person name="Hughes G.M."/>
            <person name="Lavrichenko K."/>
            <person name="Devanna P."/>
            <person name="Winkler S."/>
            <person name="Jermiin L.S."/>
            <person name="Skirmuntt E.C."/>
            <person name="Katzourakis A."/>
            <person name="Burkitt-Gray L."/>
            <person name="Ray D.A."/>
            <person name="Sullivan K.A.M."/>
            <person name="Roscito J.G."/>
            <person name="Kirilenko B.M."/>
            <person name="Davalos L.M."/>
            <person name="Corthals A.P."/>
            <person name="Power M.L."/>
            <person name="Jones G."/>
            <person name="Ransome R.D."/>
            <person name="Dechmann D.K.N."/>
            <person name="Locatelli A.G."/>
            <person name="Puechmaille S.J."/>
            <person name="Fedrigo O."/>
            <person name="Jarvis E.D."/>
            <person name="Hiller M."/>
            <person name="Vernes S.C."/>
            <person name="Myers E.W."/>
            <person name="Teeling E.C."/>
        </authorList>
    </citation>
    <scope>NUCLEOTIDE SEQUENCE [LARGE SCALE GENOMIC DNA]</scope>
    <source>
        <strain evidence="17">MMolMol1</strain>
        <tissue evidence="17">Muscle</tissue>
    </source>
</reference>
<feature type="region of interest" description="Disordered" evidence="15">
    <location>
        <begin position="1"/>
        <end position="94"/>
    </location>
</feature>
<comment type="caution">
    <text evidence="17">The sequence shown here is derived from an EMBL/GenBank/DDBJ whole genome shotgun (WGS) entry which is preliminary data.</text>
</comment>
<dbReference type="Gene3D" id="2.130.10.10">
    <property type="entry name" value="YVTN repeat-like/Quinoprotein amine dehydrogenase"/>
    <property type="match status" value="2"/>
</dbReference>
<evidence type="ECO:0000256" key="2">
    <source>
        <dbReference type="ARBA" id="ARBA00022490"/>
    </source>
</evidence>
<evidence type="ECO:0000256" key="12">
    <source>
        <dbReference type="ARBA" id="ARBA00074727"/>
    </source>
</evidence>
<dbReference type="PROSITE" id="PS50082">
    <property type="entry name" value="WD_REPEATS_2"/>
    <property type="match status" value="1"/>
</dbReference>
<dbReference type="GO" id="GO:0003341">
    <property type="term" value="P:cilium movement"/>
    <property type="evidence" value="ECO:0007669"/>
    <property type="project" value="UniProtKB-ARBA"/>
</dbReference>